<reference evidence="1" key="1">
    <citation type="submission" date="2011-01" db="EMBL/GenBank/DDBJ databases">
        <authorList>
            <person name="Muzny D."/>
            <person name="Qin X."/>
            <person name="Buhay C."/>
            <person name="Dugan-Rocha S."/>
            <person name="Ding Y."/>
            <person name="Chen G."/>
            <person name="Hawes A."/>
            <person name="Holder M."/>
            <person name="Jhangiani S."/>
            <person name="Johnson A."/>
            <person name="Khan Z."/>
            <person name="Li Z."/>
            <person name="Liu W."/>
            <person name="Liu X."/>
            <person name="Perez L."/>
            <person name="Shen H."/>
            <person name="Wang Q."/>
            <person name="Watt J."/>
            <person name="Xi L."/>
            <person name="Xin Y."/>
            <person name="Zhou J."/>
            <person name="Deng J."/>
            <person name="Jiang H."/>
            <person name="Liu Y."/>
            <person name="Qu J."/>
            <person name="Song X.-Z."/>
            <person name="Zhang L."/>
            <person name="Villasana D."/>
            <person name="Johnson A."/>
            <person name="Liu J."/>
            <person name="Liyanage D."/>
            <person name="Lorensuhewa L."/>
            <person name="Robinson T."/>
            <person name="Song A."/>
            <person name="Song B.-B."/>
            <person name="Dinh H."/>
            <person name="Thornton R."/>
            <person name="Coyle M."/>
            <person name="Francisco L."/>
            <person name="Jackson L."/>
            <person name="Javaid M."/>
            <person name="Korchina V."/>
            <person name="Kovar C."/>
            <person name="Mata R."/>
            <person name="Mathew T."/>
            <person name="Ngo R."/>
            <person name="Nguyen L."/>
            <person name="Nguyen N."/>
            <person name="Okwuonu G."/>
            <person name="Ongeri F."/>
            <person name="Pham C."/>
            <person name="Simmons D."/>
            <person name="Wilczek-Boney K."/>
            <person name="Hale W."/>
            <person name="Jakkamsetti A."/>
            <person name="Pham P."/>
            <person name="Ruth R."/>
            <person name="San Lucas F."/>
            <person name="Warren J."/>
            <person name="Zhang J."/>
            <person name="Zhao Z."/>
            <person name="Zhou C."/>
            <person name="Zhu D."/>
            <person name="Lee S."/>
            <person name="Bess C."/>
            <person name="Blankenburg K."/>
            <person name="Forbes L."/>
            <person name="Fu Q."/>
            <person name="Gubbala S."/>
            <person name="Hirani K."/>
            <person name="Jayaseelan J.C."/>
            <person name="Lara F."/>
            <person name="Munidasa M."/>
            <person name="Palculict T."/>
            <person name="Patil S."/>
            <person name="Pu L.-L."/>
            <person name="Saada N."/>
            <person name="Tang L."/>
            <person name="Weissenberger G."/>
            <person name="Zhu Y."/>
            <person name="Hemphill L."/>
            <person name="Shang Y."/>
            <person name="Youmans B."/>
            <person name="Ayvaz T."/>
            <person name="Ross M."/>
            <person name="Santibanez J."/>
            <person name="Aqrawi P."/>
            <person name="Gross S."/>
            <person name="Joshi V."/>
            <person name="Fowler G."/>
            <person name="Nazareth L."/>
            <person name="Reid J."/>
            <person name="Worley K."/>
            <person name="Petrosino J."/>
            <person name="Highlander S."/>
            <person name="Gibbs R."/>
        </authorList>
    </citation>
    <scope>NUCLEOTIDE SEQUENCE [LARGE SCALE GENOMIC DNA]</scope>
    <source>
        <strain evidence="1">ATCC 33269</strain>
    </source>
</reference>
<sequence>MNVIARNNRFIYGCLLVIQGEDNIIFPYMEHLKSGNIKRTE</sequence>
<accession>E7RN94</accession>
<gene>
    <name evidence="1" type="ORF">HMPREF0663_10594</name>
</gene>
<organism evidence="1 2">
    <name type="scientific">Hoylesella oralis ATCC 33269</name>
    <dbReference type="NCBI Taxonomy" id="873533"/>
    <lineage>
        <taxon>Bacteria</taxon>
        <taxon>Pseudomonadati</taxon>
        <taxon>Bacteroidota</taxon>
        <taxon>Bacteroidia</taxon>
        <taxon>Bacteroidales</taxon>
        <taxon>Prevotellaceae</taxon>
        <taxon>Hoylesella</taxon>
    </lineage>
</organism>
<dbReference type="EMBL" id="AEPE02000002">
    <property type="protein sequence ID" value="EFZ38225.1"/>
    <property type="molecule type" value="Genomic_DNA"/>
</dbReference>
<evidence type="ECO:0000313" key="1">
    <source>
        <dbReference type="EMBL" id="EFZ38225.1"/>
    </source>
</evidence>
<name>E7RN94_9BACT</name>
<comment type="caution">
    <text evidence="1">The sequence shown here is derived from an EMBL/GenBank/DDBJ whole genome shotgun (WGS) entry which is preliminary data.</text>
</comment>
<dbReference type="AlphaFoldDB" id="E7RN94"/>
<dbReference type="Proteomes" id="UP000005580">
    <property type="component" value="Unassembled WGS sequence"/>
</dbReference>
<dbReference type="HOGENOM" id="CLU_3274651_0_0_10"/>
<protein>
    <submittedName>
        <fullName evidence="1">Uncharacterized protein</fullName>
    </submittedName>
</protein>
<proteinExistence type="predicted"/>
<keyword evidence="2" id="KW-1185">Reference proteome</keyword>
<evidence type="ECO:0000313" key="2">
    <source>
        <dbReference type="Proteomes" id="UP000005580"/>
    </source>
</evidence>